<evidence type="ECO:0000256" key="2">
    <source>
        <dbReference type="SAM" id="MobiDB-lite"/>
    </source>
</evidence>
<feature type="region of interest" description="Disordered" evidence="2">
    <location>
        <begin position="1"/>
        <end position="20"/>
    </location>
</feature>
<keyword evidence="1" id="KW-0175">Coiled coil</keyword>
<dbReference type="OrthoDB" id="1707883at2"/>
<comment type="caution">
    <text evidence="3">The sequence shown here is derived from an EMBL/GenBank/DDBJ whole genome shotgun (WGS) entry which is preliminary data.</text>
</comment>
<dbReference type="AlphaFoldDB" id="A0A1V4H8N7"/>
<reference evidence="4" key="1">
    <citation type="submission" date="2016-07" db="EMBL/GenBank/DDBJ databases">
        <authorList>
            <person name="Florea S."/>
            <person name="Webb J.S."/>
            <person name="Jaromczyk J."/>
            <person name="Schardl C.L."/>
        </authorList>
    </citation>
    <scope>NUCLEOTIDE SEQUENCE [LARGE SCALE GENOMIC DNA]</scope>
    <source>
        <strain evidence="4">CY1</strain>
    </source>
</reference>
<dbReference type="Proteomes" id="UP000190626">
    <property type="component" value="Unassembled WGS sequence"/>
</dbReference>
<sequence length="127" mass="14886">MPSNHTRNTEGVRQHAQHKKLSAVMKVDEAIQRLIRLKGKINFNSISMESGVSKPYLYNHPEIRERIEMLRKQQEGLSSSVQQKREMTDASKDVLIAAKNKRIRELETENKRLKDELMRLRGKIYDN</sequence>
<dbReference type="Pfam" id="PF19776">
    <property type="entry name" value="DUF6262"/>
    <property type="match status" value="1"/>
</dbReference>
<dbReference type="STRING" id="1469647.BC351_40015"/>
<keyword evidence="4" id="KW-1185">Reference proteome</keyword>
<evidence type="ECO:0000256" key="1">
    <source>
        <dbReference type="SAM" id="Coils"/>
    </source>
</evidence>
<dbReference type="EMBL" id="MBTG01000060">
    <property type="protein sequence ID" value="OPH47394.1"/>
    <property type="molecule type" value="Genomic_DNA"/>
</dbReference>
<name>A0A1V4H8N7_9BACL</name>
<dbReference type="RefSeq" id="WP_079420605.1">
    <property type="nucleotide sequence ID" value="NZ_MBTG01000060.1"/>
</dbReference>
<evidence type="ECO:0000313" key="3">
    <source>
        <dbReference type="EMBL" id="OPH47394.1"/>
    </source>
</evidence>
<accession>A0A1V4H8N7</accession>
<gene>
    <name evidence="3" type="ORF">BC351_40015</name>
</gene>
<proteinExistence type="predicted"/>
<dbReference type="InterPro" id="IPR046229">
    <property type="entry name" value="TnpC-like"/>
</dbReference>
<evidence type="ECO:0000313" key="4">
    <source>
        <dbReference type="Proteomes" id="UP000190626"/>
    </source>
</evidence>
<organism evidence="3 4">
    <name type="scientific">Paenibacillus ferrarius</name>
    <dbReference type="NCBI Taxonomy" id="1469647"/>
    <lineage>
        <taxon>Bacteria</taxon>
        <taxon>Bacillati</taxon>
        <taxon>Bacillota</taxon>
        <taxon>Bacilli</taxon>
        <taxon>Bacillales</taxon>
        <taxon>Paenibacillaceae</taxon>
        <taxon>Paenibacillus</taxon>
    </lineage>
</organism>
<feature type="coiled-coil region" evidence="1">
    <location>
        <begin position="96"/>
        <end position="123"/>
    </location>
</feature>
<protein>
    <submittedName>
        <fullName evidence="3">Transposase</fullName>
    </submittedName>
</protein>